<dbReference type="Gene3D" id="3.80.10.10">
    <property type="entry name" value="Ribonuclease Inhibitor"/>
    <property type="match status" value="1"/>
</dbReference>
<comment type="caution">
    <text evidence="2">The sequence shown here is derived from an EMBL/GenBank/DDBJ whole genome shotgun (WGS) entry which is preliminary data.</text>
</comment>
<sequence>MNPFASLEILSFEWDTCEGDDKVLNLPSLHKLSIKTCPQLLGRLPTHLSSLQKLEIHRCTSLVVSISGFLSPCELSISGCAELVDDCSSPAKEVSSLQTLSLSNISKFNIPADRTMLRFGKSEHFEIDGWEELASLSQHGVGIHSLKLMFSEGFQDLASLKELVIHDCPKLTSLPEKDMLRSLGHLCIISCPSLKEECSSDKGREWSKISHIPLVEIDCKTVISRESD</sequence>
<evidence type="ECO:0000313" key="2">
    <source>
        <dbReference type="EMBL" id="MBA0729413.1"/>
    </source>
</evidence>
<dbReference type="Proteomes" id="UP000593574">
    <property type="component" value="Unassembled WGS sequence"/>
</dbReference>
<evidence type="ECO:0000313" key="3">
    <source>
        <dbReference type="Proteomes" id="UP000593574"/>
    </source>
</evidence>
<organism evidence="2 3">
    <name type="scientific">Gossypium laxum</name>
    <dbReference type="NCBI Taxonomy" id="34288"/>
    <lineage>
        <taxon>Eukaryota</taxon>
        <taxon>Viridiplantae</taxon>
        <taxon>Streptophyta</taxon>
        <taxon>Embryophyta</taxon>
        <taxon>Tracheophyta</taxon>
        <taxon>Spermatophyta</taxon>
        <taxon>Magnoliopsida</taxon>
        <taxon>eudicotyledons</taxon>
        <taxon>Gunneridae</taxon>
        <taxon>Pentapetalae</taxon>
        <taxon>rosids</taxon>
        <taxon>malvids</taxon>
        <taxon>Malvales</taxon>
        <taxon>Malvaceae</taxon>
        <taxon>Malvoideae</taxon>
        <taxon>Gossypium</taxon>
    </lineage>
</organism>
<accession>A0A7J9AZL8</accession>
<dbReference type="InterPro" id="IPR032675">
    <property type="entry name" value="LRR_dom_sf"/>
</dbReference>
<dbReference type="AlphaFoldDB" id="A0A7J9AZL8"/>
<reference evidence="2 3" key="1">
    <citation type="journal article" date="2019" name="Genome Biol. Evol.">
        <title>Insights into the evolution of the New World diploid cottons (Gossypium, subgenus Houzingenia) based on genome sequencing.</title>
        <authorList>
            <person name="Grover C.E."/>
            <person name="Arick M.A. 2nd"/>
            <person name="Thrash A."/>
            <person name="Conover J.L."/>
            <person name="Sanders W.S."/>
            <person name="Peterson D.G."/>
            <person name="Frelichowski J.E."/>
            <person name="Scheffler J.A."/>
            <person name="Scheffler B.E."/>
            <person name="Wendel J.F."/>
        </authorList>
    </citation>
    <scope>NUCLEOTIDE SEQUENCE [LARGE SCALE GENOMIC DNA]</scope>
    <source>
        <strain evidence="2">4</strain>
        <tissue evidence="2">Leaf</tissue>
    </source>
</reference>
<dbReference type="GO" id="GO:0006952">
    <property type="term" value="P:defense response"/>
    <property type="evidence" value="ECO:0007669"/>
    <property type="project" value="UniProtKB-KW"/>
</dbReference>
<protein>
    <submittedName>
        <fullName evidence="2">Uncharacterized protein</fullName>
    </submittedName>
</protein>
<name>A0A7J9AZL8_9ROSI</name>
<keyword evidence="1" id="KW-0611">Plant defense</keyword>
<dbReference type="SUPFAM" id="SSF52058">
    <property type="entry name" value="L domain-like"/>
    <property type="match status" value="1"/>
</dbReference>
<evidence type="ECO:0000256" key="1">
    <source>
        <dbReference type="ARBA" id="ARBA00022821"/>
    </source>
</evidence>
<dbReference type="EMBL" id="JABEZV010437342">
    <property type="protein sequence ID" value="MBA0729413.1"/>
    <property type="molecule type" value="Genomic_DNA"/>
</dbReference>
<gene>
    <name evidence="2" type="ORF">Golax_020675</name>
</gene>
<dbReference type="PANTHER" id="PTHR36766">
    <property type="entry name" value="PLANT BROAD-SPECTRUM MILDEW RESISTANCE PROTEIN RPW8"/>
    <property type="match status" value="1"/>
</dbReference>
<proteinExistence type="predicted"/>
<keyword evidence="3" id="KW-1185">Reference proteome</keyword>
<dbReference type="PANTHER" id="PTHR36766:SF70">
    <property type="entry name" value="DISEASE RESISTANCE PROTEIN RGA4"/>
    <property type="match status" value="1"/>
</dbReference>